<evidence type="ECO:0000313" key="2">
    <source>
        <dbReference type="EMBL" id="TDQ57387.1"/>
    </source>
</evidence>
<feature type="chain" id="PRO_5020932416" description="Metal-binding protein" evidence="1">
    <location>
        <begin position="26"/>
        <end position="153"/>
    </location>
</feature>
<evidence type="ECO:0000313" key="3">
    <source>
        <dbReference type="Proteomes" id="UP000295657"/>
    </source>
</evidence>
<dbReference type="OrthoDB" id="14727at2"/>
<name>A0A4R6V7D5_9PAST</name>
<accession>A0A4R6V7D5</accession>
<dbReference type="AlphaFoldDB" id="A0A4R6V7D5"/>
<keyword evidence="1" id="KW-0732">Signal</keyword>
<organism evidence="2 3">
    <name type="scientific">Mesocricetibacter intestinalis</name>
    <dbReference type="NCBI Taxonomy" id="1521930"/>
    <lineage>
        <taxon>Bacteria</taxon>
        <taxon>Pseudomonadati</taxon>
        <taxon>Pseudomonadota</taxon>
        <taxon>Gammaproteobacteria</taxon>
        <taxon>Pasteurellales</taxon>
        <taxon>Pasteurellaceae</taxon>
        <taxon>Mesocricetibacter</taxon>
    </lineage>
</organism>
<dbReference type="RefSeq" id="WP_133544952.1">
    <property type="nucleotide sequence ID" value="NZ_SNYQ01000005.1"/>
</dbReference>
<evidence type="ECO:0000256" key="1">
    <source>
        <dbReference type="SAM" id="SignalP"/>
    </source>
</evidence>
<dbReference type="EMBL" id="SNYQ01000005">
    <property type="protein sequence ID" value="TDQ57387.1"/>
    <property type="molecule type" value="Genomic_DNA"/>
</dbReference>
<sequence length="153" mass="16754">MKLPAEFLSKTGLLCSLLFAATVQAAQVELWKDPNCGCCLEWAKHMEQNGFEVKIHNSGNEEQRAALGITPKYGSCHTATVEGYALEGHVPAAEVKRLLREKPDALGLAVPAMPVGSPGMDNPYYQGRQDPYEVLLLQKDGSSSVYQSYPEKK</sequence>
<reference evidence="2 3" key="1">
    <citation type="submission" date="2019-03" db="EMBL/GenBank/DDBJ databases">
        <title>Genomic Encyclopedia of Type Strains, Phase IV (KMG-IV): sequencing the most valuable type-strain genomes for metagenomic binning, comparative biology and taxonomic classification.</title>
        <authorList>
            <person name="Goeker M."/>
        </authorList>
    </citation>
    <scope>NUCLEOTIDE SEQUENCE [LARGE SCALE GENOMIC DNA]</scope>
    <source>
        <strain evidence="2 3">DSM 28403</strain>
    </source>
</reference>
<protein>
    <recommendedName>
        <fullName evidence="4">Metal-binding protein</fullName>
    </recommendedName>
</protein>
<dbReference type="InterPro" id="IPR007332">
    <property type="entry name" value="DUF411"/>
</dbReference>
<proteinExistence type="predicted"/>
<keyword evidence="3" id="KW-1185">Reference proteome</keyword>
<gene>
    <name evidence="2" type="ORF">EDC45_1447</name>
</gene>
<comment type="caution">
    <text evidence="2">The sequence shown here is derived from an EMBL/GenBank/DDBJ whole genome shotgun (WGS) entry which is preliminary data.</text>
</comment>
<dbReference type="Proteomes" id="UP000295657">
    <property type="component" value="Unassembled WGS sequence"/>
</dbReference>
<dbReference type="Pfam" id="PF04214">
    <property type="entry name" value="DUF411"/>
    <property type="match status" value="1"/>
</dbReference>
<evidence type="ECO:0008006" key="4">
    <source>
        <dbReference type="Google" id="ProtNLM"/>
    </source>
</evidence>
<feature type="signal peptide" evidence="1">
    <location>
        <begin position="1"/>
        <end position="25"/>
    </location>
</feature>